<dbReference type="KEGG" id="tcr:511295.70"/>
<evidence type="ECO:0000313" key="3">
    <source>
        <dbReference type="Proteomes" id="UP000002296"/>
    </source>
</evidence>
<dbReference type="PaxDb" id="353153-Q4D7R7"/>
<organism evidence="2 3">
    <name type="scientific">Trypanosoma cruzi (strain CL Brener)</name>
    <dbReference type="NCBI Taxonomy" id="353153"/>
    <lineage>
        <taxon>Eukaryota</taxon>
        <taxon>Discoba</taxon>
        <taxon>Euglenozoa</taxon>
        <taxon>Kinetoplastea</taxon>
        <taxon>Metakinetoplastina</taxon>
        <taxon>Trypanosomatida</taxon>
        <taxon>Trypanosomatidae</taxon>
        <taxon>Trypanosoma</taxon>
        <taxon>Schizotrypanum</taxon>
    </lineage>
</organism>
<comment type="caution">
    <text evidence="2">The sequence shown here is derived from an EMBL/GenBank/DDBJ whole genome shotgun (WGS) entry which is preliminary data.</text>
</comment>
<dbReference type="GeneID" id="3541185"/>
<name>Q4D7R7_TRYCC</name>
<dbReference type="Proteomes" id="UP000002296">
    <property type="component" value="Unassembled WGS sequence"/>
</dbReference>
<gene>
    <name evidence="2" type="ORF">Tc00.1047053511295.70</name>
</gene>
<feature type="non-terminal residue" evidence="2">
    <location>
        <position position="84"/>
    </location>
</feature>
<dbReference type="AlphaFoldDB" id="Q4D7R7"/>
<accession>Q4D7R7</accession>
<proteinExistence type="predicted"/>
<dbReference type="EMBL" id="AAHK01000867">
    <property type="protein sequence ID" value="EAN88574.1"/>
    <property type="molecule type" value="Genomic_DNA"/>
</dbReference>
<protein>
    <submittedName>
        <fullName evidence="2">Uncharacterized protein</fullName>
    </submittedName>
</protein>
<evidence type="ECO:0000256" key="1">
    <source>
        <dbReference type="SAM" id="MobiDB-lite"/>
    </source>
</evidence>
<dbReference type="SMR" id="Q4D7R7"/>
<keyword evidence="3" id="KW-1185">Reference proteome</keyword>
<dbReference type="RefSeq" id="XP_810425.1">
    <property type="nucleotide sequence ID" value="XM_805332.1"/>
</dbReference>
<feature type="region of interest" description="Disordered" evidence="1">
    <location>
        <begin position="35"/>
        <end position="64"/>
    </location>
</feature>
<sequence>MIFLEPEVDYFRMQLHHLALPRDICLPGSAKKSCSLEKSVEEGPTPAPPASGKTKDVSTGSLSTEEKAEVLHRALLTALHQRFP</sequence>
<reference evidence="2 3" key="1">
    <citation type="journal article" date="2005" name="Science">
        <title>The genome sequence of Trypanosoma cruzi, etiologic agent of Chagas disease.</title>
        <authorList>
            <person name="El-Sayed N.M."/>
            <person name="Myler P.J."/>
            <person name="Bartholomeu D.C."/>
            <person name="Nilsson D."/>
            <person name="Aggarwal G."/>
            <person name="Tran A.N."/>
            <person name="Ghedin E."/>
            <person name="Worthey E.A."/>
            <person name="Delcher A.L."/>
            <person name="Blandin G."/>
            <person name="Westenberger S.J."/>
            <person name="Caler E."/>
            <person name="Cerqueira G.C."/>
            <person name="Branche C."/>
            <person name="Haas B."/>
            <person name="Anupama A."/>
            <person name="Arner E."/>
            <person name="Aslund L."/>
            <person name="Attipoe P."/>
            <person name="Bontempi E."/>
            <person name="Bringaud F."/>
            <person name="Burton P."/>
            <person name="Cadag E."/>
            <person name="Campbell D.A."/>
            <person name="Carrington M."/>
            <person name="Crabtree J."/>
            <person name="Darban H."/>
            <person name="da Silveira J.F."/>
            <person name="de Jong P."/>
            <person name="Edwards K."/>
            <person name="Englund P.T."/>
            <person name="Fazelina G."/>
            <person name="Feldblyum T."/>
            <person name="Ferella M."/>
            <person name="Frasch A.C."/>
            <person name="Gull K."/>
            <person name="Horn D."/>
            <person name="Hou L."/>
            <person name="Huang Y."/>
            <person name="Kindlund E."/>
            <person name="Klingbeil M."/>
            <person name="Kluge S."/>
            <person name="Koo H."/>
            <person name="Lacerda D."/>
            <person name="Levin M.J."/>
            <person name="Lorenzi H."/>
            <person name="Louie T."/>
            <person name="Machado C.R."/>
            <person name="McCulloch R."/>
            <person name="McKenna A."/>
            <person name="Mizuno Y."/>
            <person name="Mottram J.C."/>
            <person name="Nelson S."/>
            <person name="Ochaya S."/>
            <person name="Osoegawa K."/>
            <person name="Pai G."/>
            <person name="Parsons M."/>
            <person name="Pentony M."/>
            <person name="Pettersson U."/>
            <person name="Pop M."/>
            <person name="Ramirez J.L."/>
            <person name="Rinta J."/>
            <person name="Robertson L."/>
            <person name="Salzberg S.L."/>
            <person name="Sanchez D.O."/>
            <person name="Seyler A."/>
            <person name="Sharma R."/>
            <person name="Shetty J."/>
            <person name="Simpson A.J."/>
            <person name="Sisk E."/>
            <person name="Tammi M.T."/>
            <person name="Tarleton R."/>
            <person name="Teixeira S."/>
            <person name="Van Aken S."/>
            <person name="Vogt C."/>
            <person name="Ward P.N."/>
            <person name="Wickstead B."/>
            <person name="Wortman J."/>
            <person name="White O."/>
            <person name="Fraser C.M."/>
            <person name="Stuart K.D."/>
            <person name="Andersson B."/>
        </authorList>
    </citation>
    <scope>NUCLEOTIDE SEQUENCE [LARGE SCALE GENOMIC DNA]</scope>
    <source>
        <strain evidence="2 3">CL Brener</strain>
    </source>
</reference>
<dbReference type="InParanoid" id="Q4D7R7"/>
<evidence type="ECO:0000313" key="2">
    <source>
        <dbReference type="EMBL" id="EAN88574.1"/>
    </source>
</evidence>